<accession>A0A387BPS8</accession>
<dbReference type="GO" id="GO:0016491">
    <property type="term" value="F:oxidoreductase activity"/>
    <property type="evidence" value="ECO:0007669"/>
    <property type="project" value="UniProtKB-KW"/>
</dbReference>
<keyword evidence="2" id="KW-0560">Oxidoreductase</keyword>
<dbReference type="InterPro" id="IPR036291">
    <property type="entry name" value="NAD(P)-bd_dom_sf"/>
</dbReference>
<sequence length="258" mass="26648">MTTTFEQPEFSIAGRRALVTGASRGIGRDLALSLALAGAQVLAGVRRAEDADELAAEARSRQASVTPFVLDVTDVAGTRAAIDADAAANGPLAILVNNAGLGFNHDAVDVSEADWDAMMDVNLKGLFFVTQAVVRHMLAAEYGRVVNLSSQGGLVGIRRHAVYSASKGGVNLLTKVLALEWADRGVTVNAVAPTYIRTPGTAERLDDPEIAADILARIPAARFGTTADVAGAVLYLASPAAGLVTGAVLPVDGGWTSQ</sequence>
<dbReference type="RefSeq" id="WP_120790256.1">
    <property type="nucleotide sequence ID" value="NZ_CP032624.1"/>
</dbReference>
<dbReference type="EMBL" id="CP032624">
    <property type="protein sequence ID" value="AYG04728.1"/>
    <property type="molecule type" value="Genomic_DNA"/>
</dbReference>
<dbReference type="PROSITE" id="PS00061">
    <property type="entry name" value="ADH_SHORT"/>
    <property type="match status" value="1"/>
</dbReference>
<evidence type="ECO:0000313" key="3">
    <source>
        <dbReference type="EMBL" id="AYG04728.1"/>
    </source>
</evidence>
<dbReference type="PANTHER" id="PTHR42879">
    <property type="entry name" value="3-OXOACYL-(ACYL-CARRIER-PROTEIN) REDUCTASE"/>
    <property type="match status" value="1"/>
</dbReference>
<keyword evidence="4" id="KW-1185">Reference proteome</keyword>
<protein>
    <submittedName>
        <fullName evidence="3">SDR family oxidoreductase</fullName>
    </submittedName>
</protein>
<proteinExistence type="inferred from homology"/>
<evidence type="ECO:0000313" key="4">
    <source>
        <dbReference type="Proteomes" id="UP000275069"/>
    </source>
</evidence>
<organism evidence="3 4">
    <name type="scientific">Gryllotalpicola protaetiae</name>
    <dbReference type="NCBI Taxonomy" id="2419771"/>
    <lineage>
        <taxon>Bacteria</taxon>
        <taxon>Bacillati</taxon>
        <taxon>Actinomycetota</taxon>
        <taxon>Actinomycetes</taxon>
        <taxon>Micrococcales</taxon>
        <taxon>Microbacteriaceae</taxon>
        <taxon>Gryllotalpicola</taxon>
    </lineage>
</organism>
<dbReference type="AlphaFoldDB" id="A0A387BPS8"/>
<dbReference type="Gene3D" id="3.40.50.720">
    <property type="entry name" value="NAD(P)-binding Rossmann-like Domain"/>
    <property type="match status" value="1"/>
</dbReference>
<dbReference type="PRINTS" id="PR00081">
    <property type="entry name" value="GDHRDH"/>
</dbReference>
<dbReference type="KEGG" id="gry:D7I44_15130"/>
<dbReference type="PRINTS" id="PR00080">
    <property type="entry name" value="SDRFAMILY"/>
</dbReference>
<dbReference type="Pfam" id="PF13561">
    <property type="entry name" value="adh_short_C2"/>
    <property type="match status" value="1"/>
</dbReference>
<evidence type="ECO:0000256" key="1">
    <source>
        <dbReference type="ARBA" id="ARBA00006484"/>
    </source>
</evidence>
<dbReference type="PANTHER" id="PTHR42879:SF2">
    <property type="entry name" value="3-OXOACYL-[ACYL-CARRIER-PROTEIN] REDUCTASE FABG"/>
    <property type="match status" value="1"/>
</dbReference>
<dbReference type="Proteomes" id="UP000275069">
    <property type="component" value="Chromosome"/>
</dbReference>
<dbReference type="InterPro" id="IPR020904">
    <property type="entry name" value="Sc_DH/Rdtase_CS"/>
</dbReference>
<dbReference type="FunFam" id="3.40.50.720:FF:000084">
    <property type="entry name" value="Short-chain dehydrogenase reductase"/>
    <property type="match status" value="1"/>
</dbReference>
<dbReference type="OrthoDB" id="286404at2"/>
<dbReference type="InterPro" id="IPR050259">
    <property type="entry name" value="SDR"/>
</dbReference>
<reference evidence="3 4" key="1">
    <citation type="submission" date="2018-09" db="EMBL/GenBank/DDBJ databases">
        <title>Genome sequencing of strain 2DFW10M-5.</title>
        <authorList>
            <person name="Heo J."/>
            <person name="Kim S.-J."/>
            <person name="Kwon S.-W."/>
        </authorList>
    </citation>
    <scope>NUCLEOTIDE SEQUENCE [LARGE SCALE GENOMIC DNA]</scope>
    <source>
        <strain evidence="3 4">2DFW10M-5</strain>
    </source>
</reference>
<evidence type="ECO:0000256" key="2">
    <source>
        <dbReference type="ARBA" id="ARBA00023002"/>
    </source>
</evidence>
<gene>
    <name evidence="3" type="ORF">D7I44_15130</name>
</gene>
<dbReference type="InterPro" id="IPR002347">
    <property type="entry name" value="SDR_fam"/>
</dbReference>
<name>A0A387BPS8_9MICO</name>
<dbReference type="GO" id="GO:0032787">
    <property type="term" value="P:monocarboxylic acid metabolic process"/>
    <property type="evidence" value="ECO:0007669"/>
    <property type="project" value="UniProtKB-ARBA"/>
</dbReference>
<dbReference type="SUPFAM" id="SSF51735">
    <property type="entry name" value="NAD(P)-binding Rossmann-fold domains"/>
    <property type="match status" value="1"/>
</dbReference>
<comment type="similarity">
    <text evidence="1">Belongs to the short-chain dehydrogenases/reductases (SDR) family.</text>
</comment>